<dbReference type="InterPro" id="IPR011006">
    <property type="entry name" value="CheY-like_superfamily"/>
</dbReference>
<keyword evidence="1" id="KW-0597">Phosphoprotein</keyword>
<dbReference type="Proteomes" id="UP000231632">
    <property type="component" value="Unassembled WGS sequence"/>
</dbReference>
<protein>
    <recommendedName>
        <fullName evidence="2">Response regulatory domain-containing protein</fullName>
    </recommendedName>
</protein>
<keyword evidence="4" id="KW-1185">Reference proteome</keyword>
<dbReference type="SUPFAM" id="SSF52172">
    <property type="entry name" value="CheY-like"/>
    <property type="match status" value="1"/>
</dbReference>
<comment type="caution">
    <text evidence="3">The sequence shown here is derived from an EMBL/GenBank/DDBJ whole genome shotgun (WGS) entry which is preliminary data.</text>
</comment>
<dbReference type="AlphaFoldDB" id="A0A1L8CMD9"/>
<reference evidence="3 4" key="1">
    <citation type="journal article" date="2017" name="Arch. Microbiol.">
        <title>Mariprofundus micogutta sp. nov., a novel iron-oxidizing zetaproteobacterium isolated from a deep-sea hydrothermal field at the Bayonnaise knoll of the Izu-Ogasawara arc, and a description of Mariprofundales ord. nov. and Zetaproteobacteria classis nov.</title>
        <authorList>
            <person name="Makita H."/>
            <person name="Tanaka E."/>
            <person name="Mitsunobu S."/>
            <person name="Miyazaki M."/>
            <person name="Nunoura T."/>
            <person name="Uematsu K."/>
            <person name="Takaki Y."/>
            <person name="Nishi S."/>
            <person name="Shimamura S."/>
            <person name="Takai K."/>
        </authorList>
    </citation>
    <scope>NUCLEOTIDE SEQUENCE [LARGE SCALE GENOMIC DNA]</scope>
    <source>
        <strain evidence="3 4">ET2</strain>
    </source>
</reference>
<organism evidence="3 4">
    <name type="scientific">Mariprofundus micogutta</name>
    <dbReference type="NCBI Taxonomy" id="1921010"/>
    <lineage>
        <taxon>Bacteria</taxon>
        <taxon>Pseudomonadati</taxon>
        <taxon>Pseudomonadota</taxon>
        <taxon>Candidatius Mariprofundia</taxon>
        <taxon>Mariprofundales</taxon>
        <taxon>Mariprofundaceae</taxon>
        <taxon>Mariprofundus</taxon>
    </lineage>
</organism>
<evidence type="ECO:0000256" key="1">
    <source>
        <dbReference type="PROSITE-ProRule" id="PRU00169"/>
    </source>
</evidence>
<dbReference type="Gene3D" id="3.40.50.2300">
    <property type="match status" value="1"/>
</dbReference>
<feature type="modified residue" description="4-aspartylphosphate" evidence="1">
    <location>
        <position position="27"/>
    </location>
</feature>
<feature type="domain" description="Response regulatory" evidence="2">
    <location>
        <begin position="1"/>
        <end position="89"/>
    </location>
</feature>
<dbReference type="GO" id="GO:0000160">
    <property type="term" value="P:phosphorelay signal transduction system"/>
    <property type="evidence" value="ECO:0007669"/>
    <property type="project" value="InterPro"/>
</dbReference>
<proteinExistence type="predicted"/>
<evidence type="ECO:0000259" key="2">
    <source>
        <dbReference type="PROSITE" id="PS50110"/>
    </source>
</evidence>
<evidence type="ECO:0000313" key="3">
    <source>
        <dbReference type="EMBL" id="GAV20090.1"/>
    </source>
</evidence>
<name>A0A1L8CMD9_9PROT</name>
<dbReference type="EMBL" id="BDFD01000007">
    <property type="protein sequence ID" value="GAV20090.1"/>
    <property type="molecule type" value="Genomic_DNA"/>
</dbReference>
<dbReference type="InterPro" id="IPR001789">
    <property type="entry name" value="Sig_transdc_resp-reg_receiver"/>
</dbReference>
<dbReference type="PROSITE" id="PS50110">
    <property type="entry name" value="RESPONSE_REGULATORY"/>
    <property type="match status" value="1"/>
</dbReference>
<sequence>MEFASPVDYLNYIDSGAYIKPTAVITDVHMPNMSGYEMMGIVLERFPDINFAVISGEPTISSRNKGLACMYLAKPFHPEAIQEMLNKFSRCKVEGASTEIGCASFGDREEFGVLDCVCPKLACMKSKH</sequence>
<evidence type="ECO:0000313" key="4">
    <source>
        <dbReference type="Proteomes" id="UP000231632"/>
    </source>
</evidence>
<dbReference type="STRING" id="1921010.MMIC_P1052"/>
<dbReference type="CDD" id="cd00156">
    <property type="entry name" value="REC"/>
    <property type="match status" value="1"/>
</dbReference>
<accession>A0A1L8CMD9</accession>
<gene>
    <name evidence="3" type="ORF">MMIC_P1052</name>
</gene>